<protein>
    <recommendedName>
        <fullName evidence="2">C2H2-type domain-containing protein</fullName>
    </recommendedName>
</protein>
<dbReference type="InterPro" id="IPR054708">
    <property type="entry name" value="MTPAP-like_central"/>
</dbReference>
<evidence type="ECO:0000313" key="4">
    <source>
        <dbReference type="Proteomes" id="UP000075884"/>
    </source>
</evidence>
<keyword evidence="4" id="KW-1185">Reference proteome</keyword>
<name>A0A1Y9H2D7_9DIPT</name>
<organism evidence="3 4">
    <name type="scientific">Anopheles dirus</name>
    <dbReference type="NCBI Taxonomy" id="7168"/>
    <lineage>
        <taxon>Eukaryota</taxon>
        <taxon>Metazoa</taxon>
        <taxon>Ecdysozoa</taxon>
        <taxon>Arthropoda</taxon>
        <taxon>Hexapoda</taxon>
        <taxon>Insecta</taxon>
        <taxon>Pterygota</taxon>
        <taxon>Neoptera</taxon>
        <taxon>Endopterygota</taxon>
        <taxon>Diptera</taxon>
        <taxon>Nematocera</taxon>
        <taxon>Culicoidea</taxon>
        <taxon>Culicidae</taxon>
        <taxon>Anophelinae</taxon>
        <taxon>Anopheles</taxon>
    </lineage>
</organism>
<dbReference type="PROSITE" id="PS00028">
    <property type="entry name" value="ZINC_FINGER_C2H2_1"/>
    <property type="match status" value="1"/>
</dbReference>
<dbReference type="VEuPathDB" id="VectorBase:ADIR015820"/>
<evidence type="ECO:0000313" key="3">
    <source>
        <dbReference type="EnsemblMetazoa" id="ADIR015820-PA"/>
    </source>
</evidence>
<dbReference type="Proteomes" id="UP000075884">
    <property type="component" value="Unassembled WGS sequence"/>
</dbReference>
<dbReference type="CDD" id="cd05402">
    <property type="entry name" value="NT_PAP_TUTase"/>
    <property type="match status" value="1"/>
</dbReference>
<dbReference type="Gene3D" id="3.30.460.10">
    <property type="entry name" value="Beta Polymerase, domain 2"/>
    <property type="match status" value="1"/>
</dbReference>
<accession>A0A1Y9H2D7</accession>
<keyword evidence="1" id="KW-0862">Zinc</keyword>
<dbReference type="EnsemblMetazoa" id="ADIR015820-RA">
    <property type="protein sequence ID" value="ADIR015820-PA"/>
    <property type="gene ID" value="ADIR015820"/>
</dbReference>
<dbReference type="STRING" id="7168.A0A1Y9H2D7"/>
<dbReference type="InterPro" id="IPR013087">
    <property type="entry name" value="Znf_C2H2_type"/>
</dbReference>
<dbReference type="Gene3D" id="1.10.1410.10">
    <property type="match status" value="1"/>
</dbReference>
<dbReference type="GO" id="GO:1990817">
    <property type="term" value="F:poly(A) RNA polymerase activity"/>
    <property type="evidence" value="ECO:0007669"/>
    <property type="project" value="TreeGrafter"/>
</dbReference>
<dbReference type="GO" id="GO:0031123">
    <property type="term" value="P:RNA 3'-end processing"/>
    <property type="evidence" value="ECO:0007669"/>
    <property type="project" value="TreeGrafter"/>
</dbReference>
<reference evidence="3" key="2">
    <citation type="submission" date="2020-05" db="UniProtKB">
        <authorList>
            <consortium name="EnsemblMetazoa"/>
        </authorList>
    </citation>
    <scope>IDENTIFICATION</scope>
    <source>
        <strain evidence="3">WRAIR2</strain>
    </source>
</reference>
<keyword evidence="1" id="KW-0479">Metal-binding</keyword>
<sequence>MWHLSTSILSHALKLNLDALSDGGCDIDTFTLTLLEKLVLKIQDVVTESCTVPFEGQVSERDKIMKCFYLDPELLRCRFCSESFYDHDEAAEHMNTHVKDNKELIEIEPCYLRRTCIPKWGGPRLPKKMIKLLGKDTDEMMVQIGYESTYLQTDTDNVKVLQRLEGTLKKNFPQVKCYAFGSRIAGTGSFDSDLDVFVDLEAVYGGRKYRKDIEDIVGSIEKVYTALQKMPDWEVKDMVIQARVPLLRVLHSNYDIKCDLTFSNGLAHRNSLLLQYMYSLQPTCRLLVCYIKAWNCDNTLNSYTISLMVIFFYQCYGWLPSVAALQEDESNDVIIDDWNAGFATPTLTELDLKPCDKAVPSLASLFFHFYRLAPNLFSLESEVVSPFLGRRVTKRTFEPSNLPRFDKNLPEMERLKCHMLKHQDDSNPKQKFAYNRPFVVQDPFELCHNVAKGIPVEAASRILRYFEVSYESLITK</sequence>
<dbReference type="SUPFAM" id="SSF81631">
    <property type="entry name" value="PAP/OAS1 substrate-binding domain"/>
    <property type="match status" value="1"/>
</dbReference>
<reference evidence="4" key="1">
    <citation type="submission" date="2013-03" db="EMBL/GenBank/DDBJ databases">
        <title>The Genome Sequence of Anopheles dirus WRAIR2.</title>
        <authorList>
            <consortium name="The Broad Institute Genomics Platform"/>
            <person name="Neafsey D.E."/>
            <person name="Walton C."/>
            <person name="Walker B."/>
            <person name="Young S.K."/>
            <person name="Zeng Q."/>
            <person name="Gargeya S."/>
            <person name="Fitzgerald M."/>
            <person name="Haas B."/>
            <person name="Abouelleil A."/>
            <person name="Allen A.W."/>
            <person name="Alvarado L."/>
            <person name="Arachchi H.M."/>
            <person name="Berlin A.M."/>
            <person name="Chapman S.B."/>
            <person name="Gainer-Dewar J."/>
            <person name="Goldberg J."/>
            <person name="Griggs A."/>
            <person name="Gujja S."/>
            <person name="Hansen M."/>
            <person name="Howarth C."/>
            <person name="Imamovic A."/>
            <person name="Ireland A."/>
            <person name="Larimer J."/>
            <person name="McCowan C."/>
            <person name="Murphy C."/>
            <person name="Pearson M."/>
            <person name="Poon T.W."/>
            <person name="Priest M."/>
            <person name="Roberts A."/>
            <person name="Saif S."/>
            <person name="Shea T."/>
            <person name="Sisk P."/>
            <person name="Sykes S."/>
            <person name="Wortman J."/>
            <person name="Nusbaum C."/>
            <person name="Birren B."/>
        </authorList>
    </citation>
    <scope>NUCLEOTIDE SEQUENCE [LARGE SCALE GENOMIC DNA]</scope>
    <source>
        <strain evidence="4">WRAIR2</strain>
    </source>
</reference>
<feature type="domain" description="C2H2-type" evidence="2">
    <location>
        <begin position="75"/>
        <end position="102"/>
    </location>
</feature>
<dbReference type="SUPFAM" id="SSF81301">
    <property type="entry name" value="Nucleotidyltransferase"/>
    <property type="match status" value="1"/>
</dbReference>
<dbReference type="PANTHER" id="PTHR12271">
    <property type="entry name" value="POLY A POLYMERASE CID PAP -RELATED"/>
    <property type="match status" value="1"/>
</dbReference>
<dbReference type="GO" id="GO:0008270">
    <property type="term" value="F:zinc ion binding"/>
    <property type="evidence" value="ECO:0007669"/>
    <property type="project" value="UniProtKB-KW"/>
</dbReference>
<evidence type="ECO:0000256" key="1">
    <source>
        <dbReference type="PROSITE-ProRule" id="PRU00042"/>
    </source>
</evidence>
<keyword evidence="1" id="KW-0863">Zinc-finger</keyword>
<dbReference type="InterPro" id="IPR043519">
    <property type="entry name" value="NT_sf"/>
</dbReference>
<dbReference type="AlphaFoldDB" id="A0A1Y9H2D7"/>
<dbReference type="PANTHER" id="PTHR12271:SF133">
    <property type="entry name" value="POLY(A) RNA POLYMERASE, MITOCHONDRIAL"/>
    <property type="match status" value="1"/>
</dbReference>
<proteinExistence type="predicted"/>
<evidence type="ECO:0000259" key="2">
    <source>
        <dbReference type="PROSITE" id="PS50157"/>
    </source>
</evidence>
<dbReference type="PROSITE" id="PS50157">
    <property type="entry name" value="ZINC_FINGER_C2H2_2"/>
    <property type="match status" value="1"/>
</dbReference>
<dbReference type="Pfam" id="PF22600">
    <property type="entry name" value="MTPAP-like_central"/>
    <property type="match status" value="1"/>
</dbReference>